<dbReference type="PANTHER" id="PTHR42852:SF18">
    <property type="entry name" value="CHROMOSOME UNDETERMINED SCAFFOLD_47, WHOLE GENOME SHOTGUN SEQUENCE"/>
    <property type="match status" value="1"/>
</dbReference>
<organism evidence="2 3">
    <name type="scientific">Gigaspora margarita</name>
    <dbReference type="NCBI Taxonomy" id="4874"/>
    <lineage>
        <taxon>Eukaryota</taxon>
        <taxon>Fungi</taxon>
        <taxon>Fungi incertae sedis</taxon>
        <taxon>Mucoromycota</taxon>
        <taxon>Glomeromycotina</taxon>
        <taxon>Glomeromycetes</taxon>
        <taxon>Diversisporales</taxon>
        <taxon>Gigasporaceae</taxon>
        <taxon>Gigaspora</taxon>
    </lineage>
</organism>
<dbReference type="InterPro" id="IPR000866">
    <property type="entry name" value="AhpC/TSA"/>
</dbReference>
<dbReference type="PROSITE" id="PS00194">
    <property type="entry name" value="THIOREDOXIN_1"/>
    <property type="match status" value="1"/>
</dbReference>
<dbReference type="Gene3D" id="3.40.30.10">
    <property type="entry name" value="Glutaredoxin"/>
    <property type="match status" value="1"/>
</dbReference>
<dbReference type="AlphaFoldDB" id="A0A8H4ASH9"/>
<evidence type="ECO:0000313" key="3">
    <source>
        <dbReference type="Proteomes" id="UP000439903"/>
    </source>
</evidence>
<dbReference type="CDD" id="cd02966">
    <property type="entry name" value="TlpA_like_family"/>
    <property type="match status" value="1"/>
</dbReference>
<dbReference type="InterPro" id="IPR017937">
    <property type="entry name" value="Thioredoxin_CS"/>
</dbReference>
<evidence type="ECO:0000259" key="1">
    <source>
        <dbReference type="PROSITE" id="PS51352"/>
    </source>
</evidence>
<keyword evidence="3" id="KW-1185">Reference proteome</keyword>
<dbReference type="EMBL" id="WTPW01000268">
    <property type="protein sequence ID" value="KAF0528472.1"/>
    <property type="molecule type" value="Genomic_DNA"/>
</dbReference>
<dbReference type="InterPro" id="IPR036249">
    <property type="entry name" value="Thioredoxin-like_sf"/>
</dbReference>
<proteinExistence type="predicted"/>
<dbReference type="Pfam" id="PF00578">
    <property type="entry name" value="AhpC-TSA"/>
    <property type="match status" value="1"/>
</dbReference>
<name>A0A8H4ASH9_GIGMA</name>
<dbReference type="OrthoDB" id="2121326at2759"/>
<dbReference type="GO" id="GO:0016209">
    <property type="term" value="F:antioxidant activity"/>
    <property type="evidence" value="ECO:0007669"/>
    <property type="project" value="InterPro"/>
</dbReference>
<feature type="domain" description="Thioredoxin" evidence="1">
    <location>
        <begin position="3"/>
        <end position="148"/>
    </location>
</feature>
<protein>
    <submittedName>
        <fullName evidence="2">Thioredoxin-like protein</fullName>
    </submittedName>
</protein>
<dbReference type="SUPFAM" id="SSF52833">
    <property type="entry name" value="Thioredoxin-like"/>
    <property type="match status" value="1"/>
</dbReference>
<gene>
    <name evidence="2" type="ORF">F8M41_013162</name>
</gene>
<dbReference type="GO" id="GO:0016491">
    <property type="term" value="F:oxidoreductase activity"/>
    <property type="evidence" value="ECO:0007669"/>
    <property type="project" value="InterPro"/>
</dbReference>
<dbReference type="Proteomes" id="UP000439903">
    <property type="component" value="Unassembled WGS sequence"/>
</dbReference>
<evidence type="ECO:0000313" key="2">
    <source>
        <dbReference type="EMBL" id="KAF0528472.1"/>
    </source>
</evidence>
<dbReference type="InterPro" id="IPR013766">
    <property type="entry name" value="Thioredoxin_domain"/>
</dbReference>
<dbReference type="InterPro" id="IPR050553">
    <property type="entry name" value="Thioredoxin_ResA/DsbE_sf"/>
</dbReference>
<dbReference type="PROSITE" id="PS51352">
    <property type="entry name" value="THIOREDOXIN_2"/>
    <property type="match status" value="1"/>
</dbReference>
<reference evidence="2 3" key="1">
    <citation type="journal article" date="2019" name="Environ. Microbiol.">
        <title>At the nexus of three kingdoms: the genome of the mycorrhizal fungus Gigaspora margarita provides insights into plant, endobacterial and fungal interactions.</title>
        <authorList>
            <person name="Venice F."/>
            <person name="Ghignone S."/>
            <person name="Salvioli di Fossalunga A."/>
            <person name="Amselem J."/>
            <person name="Novero M."/>
            <person name="Xianan X."/>
            <person name="Sedzielewska Toro K."/>
            <person name="Morin E."/>
            <person name="Lipzen A."/>
            <person name="Grigoriev I.V."/>
            <person name="Henrissat B."/>
            <person name="Martin F.M."/>
            <person name="Bonfante P."/>
        </authorList>
    </citation>
    <scope>NUCLEOTIDE SEQUENCE [LARGE SCALE GENOMIC DNA]</scope>
    <source>
        <strain evidence="2 3">BEG34</strain>
    </source>
</reference>
<dbReference type="PANTHER" id="PTHR42852">
    <property type="entry name" value="THIOL:DISULFIDE INTERCHANGE PROTEIN DSBE"/>
    <property type="match status" value="1"/>
</dbReference>
<accession>A0A8H4ASH9</accession>
<sequence length="150" mass="16356">MSVGTVISKPISDLNFVKGDPVCIGDSSNPVPVLVIEFWATWCPPCRTSIPHLTKVQEKFKNVTILGVTSEKDVNKITEFVNGMGDQMNYTVAVDVNETAKSAIFTPSGAQGIPRAYILIKNKIVWSGHPMDDAFETELQKAVEQVDSTA</sequence>
<comment type="caution">
    <text evidence="2">The sequence shown here is derived from an EMBL/GenBank/DDBJ whole genome shotgun (WGS) entry which is preliminary data.</text>
</comment>